<dbReference type="InterPro" id="IPR002656">
    <property type="entry name" value="Acyl_transf_3_dom"/>
</dbReference>
<dbReference type="KEGG" id="paj:PAJ_3511"/>
<feature type="transmembrane region" description="Helical" evidence="1">
    <location>
        <begin position="149"/>
        <end position="166"/>
    </location>
</feature>
<name>A0A0H3L9M8_PANAA</name>
<dbReference type="AlphaFoldDB" id="A0A0H3L9M8"/>
<dbReference type="RefSeq" id="WP_014595120.1">
    <property type="nucleotide sequence ID" value="NC_017531.2"/>
</dbReference>
<dbReference type="GO" id="GO:0000271">
    <property type="term" value="P:polysaccharide biosynthetic process"/>
    <property type="evidence" value="ECO:0007669"/>
    <property type="project" value="TreeGrafter"/>
</dbReference>
<evidence type="ECO:0000313" key="3">
    <source>
        <dbReference type="EMBL" id="BAK13590.1"/>
    </source>
</evidence>
<reference evidence="4" key="1">
    <citation type="journal article" date="2012" name="Appl. Microbiol. Biotechnol.">
        <title>The complete genome sequence of Pantoea ananatis AJ13355, an organism with great biotechnological potential.</title>
        <authorList>
            <person name="Hara Y."/>
            <person name="Kadotani N."/>
            <person name="Izui H."/>
            <person name="Katashkina J.I."/>
            <person name="Kuvaeva T.M."/>
            <person name="Andreeva I.G."/>
            <person name="Golubeva L.I."/>
            <person name="Malko D.B."/>
            <person name="Makeev V.J."/>
            <person name="Mashko S.V."/>
            <person name="Kozlov Y.I."/>
        </authorList>
    </citation>
    <scope>NUCLEOTIDE SEQUENCE [LARGE SCALE GENOMIC DNA]</scope>
    <source>
        <strain evidence="4">AJ13355</strain>
    </source>
</reference>
<keyword evidence="1" id="KW-0812">Transmembrane</keyword>
<protein>
    <submittedName>
        <fullName evidence="3">Exopolysaccharide production protein exoZ</fullName>
    </submittedName>
</protein>
<dbReference type="EMBL" id="AP012032">
    <property type="protein sequence ID" value="BAK13590.1"/>
    <property type="molecule type" value="Genomic_DNA"/>
</dbReference>
<evidence type="ECO:0000259" key="2">
    <source>
        <dbReference type="Pfam" id="PF01757"/>
    </source>
</evidence>
<feature type="transmembrane region" description="Helical" evidence="1">
    <location>
        <begin position="186"/>
        <end position="212"/>
    </location>
</feature>
<dbReference type="OrthoDB" id="9767863at2"/>
<dbReference type="PATRIC" id="fig|932677.3.peg.4048"/>
<dbReference type="PANTHER" id="PTHR23028">
    <property type="entry name" value="ACETYLTRANSFERASE"/>
    <property type="match status" value="1"/>
</dbReference>
<dbReference type="eggNOG" id="COG1835">
    <property type="taxonomic scope" value="Bacteria"/>
</dbReference>
<dbReference type="Proteomes" id="UP000006690">
    <property type="component" value="Chromosome"/>
</dbReference>
<keyword evidence="1" id="KW-0472">Membrane</keyword>
<dbReference type="GO" id="GO:0016747">
    <property type="term" value="F:acyltransferase activity, transferring groups other than amino-acyl groups"/>
    <property type="evidence" value="ECO:0007669"/>
    <property type="project" value="InterPro"/>
</dbReference>
<dbReference type="GO" id="GO:0016020">
    <property type="term" value="C:membrane"/>
    <property type="evidence" value="ECO:0007669"/>
    <property type="project" value="TreeGrafter"/>
</dbReference>
<proteinExistence type="predicted"/>
<sequence>MKIVSIQYLRGLAALLVVLAHNSSLLESHWTRHIPGALGVDVFFIISGFIMTFITHQFNEAPTSFMVKRFFRIWPVFFVIWLLSFVVVYHDRSLQDMSCALYFCLQDYSSPGPTFGFSALGPPWTLSYEILFYAVFTVAMCINYRYRSFLCALIFLASSMGFQLYYNGSFTFSSQVSPDMAVTHWWQAWIKLISNTICMEFILGMMLAELIVRQKLPELNPQMRRILQVGLVLAFATALMIGPQPFGLHGGFWLAAAIVSITVMLGYRTESGHNRTLIFFGDISYSLYLIHYPMMILLMNSLADKAWTDNLMIFILSISISVALASLMFFWIEKPAIKAGKRVARWLSTPLTLHRSS</sequence>
<evidence type="ECO:0000256" key="1">
    <source>
        <dbReference type="SAM" id="Phobius"/>
    </source>
</evidence>
<feature type="transmembrane region" description="Helical" evidence="1">
    <location>
        <begin position="38"/>
        <end position="58"/>
    </location>
</feature>
<dbReference type="HOGENOM" id="CLU_005679_2_0_6"/>
<accession>A0A0H3L9M8</accession>
<keyword evidence="1" id="KW-1133">Transmembrane helix</keyword>
<evidence type="ECO:0000313" key="4">
    <source>
        <dbReference type="Proteomes" id="UP000006690"/>
    </source>
</evidence>
<feature type="transmembrane region" description="Helical" evidence="1">
    <location>
        <begin position="311"/>
        <end position="332"/>
    </location>
</feature>
<feature type="transmembrane region" description="Helical" evidence="1">
    <location>
        <begin position="224"/>
        <end position="242"/>
    </location>
</feature>
<dbReference type="Pfam" id="PF01757">
    <property type="entry name" value="Acyl_transf_3"/>
    <property type="match status" value="1"/>
</dbReference>
<organism evidence="3 4">
    <name type="scientific">Pantoea ananatis (strain AJ13355)</name>
    <dbReference type="NCBI Taxonomy" id="932677"/>
    <lineage>
        <taxon>Bacteria</taxon>
        <taxon>Pseudomonadati</taxon>
        <taxon>Pseudomonadota</taxon>
        <taxon>Gammaproteobacteria</taxon>
        <taxon>Enterobacterales</taxon>
        <taxon>Erwiniaceae</taxon>
        <taxon>Pantoea</taxon>
    </lineage>
</organism>
<feature type="transmembrane region" description="Helical" evidence="1">
    <location>
        <begin position="248"/>
        <end position="267"/>
    </location>
</feature>
<feature type="transmembrane region" description="Helical" evidence="1">
    <location>
        <begin position="70"/>
        <end position="89"/>
    </location>
</feature>
<dbReference type="InterPro" id="IPR050879">
    <property type="entry name" value="Acyltransferase_3"/>
</dbReference>
<gene>
    <name evidence="3" type="primary">exoZ</name>
    <name evidence="3" type="ordered locus">PAJ_3511</name>
</gene>
<feature type="transmembrane region" description="Helical" evidence="1">
    <location>
        <begin position="279"/>
        <end position="299"/>
    </location>
</feature>
<feature type="domain" description="Acyltransferase 3" evidence="2">
    <location>
        <begin position="4"/>
        <end position="326"/>
    </location>
</feature>
<dbReference type="PANTHER" id="PTHR23028:SF131">
    <property type="entry name" value="BLR2367 PROTEIN"/>
    <property type="match status" value="1"/>
</dbReference>